<comment type="similarity">
    <text evidence="1">Belongs to the sulfatase-modifying factor family.</text>
</comment>
<dbReference type="NCBIfam" id="TIGR04344">
    <property type="entry name" value="ovoA_Nterm"/>
    <property type="match status" value="1"/>
</dbReference>
<evidence type="ECO:0000313" key="5">
    <source>
        <dbReference type="RefSeq" id="XP_013417301.1"/>
    </source>
</evidence>
<evidence type="ECO:0000313" key="4">
    <source>
        <dbReference type="Proteomes" id="UP000085678"/>
    </source>
</evidence>
<dbReference type="InterPro" id="IPR042095">
    <property type="entry name" value="SUMF_sf"/>
</dbReference>
<dbReference type="GeneID" id="106178593"/>
<evidence type="ECO:0000259" key="2">
    <source>
        <dbReference type="Pfam" id="PF03781"/>
    </source>
</evidence>
<dbReference type="InterPro" id="IPR051043">
    <property type="entry name" value="Sulfatase_Mod_Factor_Kinase"/>
</dbReference>
<dbReference type="InterPro" id="IPR005532">
    <property type="entry name" value="SUMF_dom"/>
</dbReference>
<reference evidence="5" key="1">
    <citation type="submission" date="2025-08" db="UniProtKB">
        <authorList>
            <consortium name="RefSeq"/>
        </authorList>
    </citation>
    <scope>IDENTIFICATION</scope>
    <source>
        <tissue evidence="5">Gonads</tissue>
    </source>
</reference>
<sequence length="751" mass="86650">MMAPLVLSGQETFQSLKPCDLSCCTKSEIKAYFENSYDLNESIFTGLKEECAIYKCPDRLRLPLIFYYAHTACVYVNKMFLGGLITKRINPEYESLFETGVDEMSWDDTENFRMGGQYKWPNLKDVVEYRRQVREVILQVIENTPLELPITKESPWWSLFMGMEHERIHHETSSVLIRQLPVDMVTRPKGWKYGPVTWGEGVKENPMVTVSEQTTVTLGKPQDFPSYGWDNEYGELECKVPPFRANKYIITNREYMEFVESGGYQDSQFWSKEGWSWKQYRQANHPLYWVCSQGCKNGCGSNLSASSHCRPQDMEGTNEKFRLRAVYDVIDMPWDWPAEVNYHEAKAYAKWKGPSYRLPTEAEYHVMRGEQKDVKEGVACDIVYQDNCNANIRFIYGSSTPVNMFPATSAGFHDVFGNVWQWTEDHFNGFPGQDTHWLYDDFSTPCFDGRHNMIMGGSWITTGDSASRFARFSFRRHFFQHAGFRLVESIGPQPTPLRLVDTEVFVMGVGIEDKVDPKEVNLPNGFTWVPSTNLQYHYDTAESLNRQLQLEYGAGSKFLDQLLEHVTRTVKQHGTETRRILHIGCGVGKISFQLAKQFEEVVAVDFCGRFLDAAISLQSGKSLTYTVVNSDNKREKHEAVLGDTSASNVIFKQLTWLPNEIGTYDVVLFENIDRVMNPKAWLRRLWEILNKKGVLIIISTKGWDQAKLRPYIQDRLQCSETHSLPYYELGGNKKQVNYTVWHLKSSGYFHG</sequence>
<dbReference type="SUPFAM" id="SSF53335">
    <property type="entry name" value="S-adenosyl-L-methionine-dependent methyltransferases"/>
    <property type="match status" value="1"/>
</dbReference>
<dbReference type="InParanoid" id="A0A1S3K4W5"/>
<keyword evidence="4" id="KW-1185">Reference proteome</keyword>
<gene>
    <name evidence="5" type="primary">LOC106178593</name>
</gene>
<dbReference type="GO" id="GO:0008757">
    <property type="term" value="F:S-adenosylmethionine-dependent methyltransferase activity"/>
    <property type="evidence" value="ECO:0007669"/>
    <property type="project" value="InterPro"/>
</dbReference>
<dbReference type="RefSeq" id="XP_013417301.1">
    <property type="nucleotide sequence ID" value="XM_013561847.1"/>
</dbReference>
<dbReference type="InterPro" id="IPR029063">
    <property type="entry name" value="SAM-dependent_MTases_sf"/>
</dbReference>
<dbReference type="InterPro" id="IPR013216">
    <property type="entry name" value="Methyltransf_11"/>
</dbReference>
<dbReference type="SUPFAM" id="SSF56436">
    <property type="entry name" value="C-type lectin-like"/>
    <property type="match status" value="1"/>
</dbReference>
<protein>
    <submittedName>
        <fullName evidence="5">Uncharacterized protein LOC106178593 isoform X1</fullName>
    </submittedName>
</protein>
<dbReference type="Pfam" id="PF08241">
    <property type="entry name" value="Methyltransf_11"/>
    <property type="match status" value="1"/>
</dbReference>
<evidence type="ECO:0000256" key="1">
    <source>
        <dbReference type="ARBA" id="ARBA00005310"/>
    </source>
</evidence>
<dbReference type="AlphaFoldDB" id="A0A1S3K4W5"/>
<feature type="domain" description="Sulfatase-modifying factor enzyme-like" evidence="2">
    <location>
        <begin position="216"/>
        <end position="487"/>
    </location>
</feature>
<organism evidence="4 5">
    <name type="scientific">Lingula anatina</name>
    <name type="common">Brachiopod</name>
    <name type="synonym">Lingula unguis</name>
    <dbReference type="NCBI Taxonomy" id="7574"/>
    <lineage>
        <taxon>Eukaryota</taxon>
        <taxon>Metazoa</taxon>
        <taxon>Spiralia</taxon>
        <taxon>Lophotrochozoa</taxon>
        <taxon>Brachiopoda</taxon>
        <taxon>Linguliformea</taxon>
        <taxon>Lingulata</taxon>
        <taxon>Lingulida</taxon>
        <taxon>Linguloidea</taxon>
        <taxon>Lingulidae</taxon>
        <taxon>Lingula</taxon>
    </lineage>
</organism>
<proteinExistence type="inferred from homology"/>
<dbReference type="PANTHER" id="PTHR23150">
    <property type="entry name" value="SULFATASE MODIFYING FACTOR 1, 2"/>
    <property type="match status" value="1"/>
</dbReference>
<dbReference type="InterPro" id="IPR016187">
    <property type="entry name" value="CTDL_fold"/>
</dbReference>
<dbReference type="KEGG" id="lak:106178593"/>
<feature type="domain" description="Methyltransferase type 11" evidence="3">
    <location>
        <begin position="581"/>
        <end position="697"/>
    </location>
</feature>
<dbReference type="Gene3D" id="3.90.1580.10">
    <property type="entry name" value="paralog of FGE (formylglycine-generating enzyme)"/>
    <property type="match status" value="1"/>
</dbReference>
<accession>A0A1S3K4W5</accession>
<name>A0A1S3K4W5_LINAN</name>
<dbReference type="Pfam" id="PF03781">
    <property type="entry name" value="FGE-sulfatase"/>
    <property type="match status" value="1"/>
</dbReference>
<dbReference type="CDD" id="cd02440">
    <property type="entry name" value="AdoMet_MTases"/>
    <property type="match status" value="1"/>
</dbReference>
<dbReference type="STRING" id="7574.A0A1S3K4W5"/>
<dbReference type="GO" id="GO:0120147">
    <property type="term" value="F:formylglycine-generating oxidase activity"/>
    <property type="evidence" value="ECO:0007669"/>
    <property type="project" value="TreeGrafter"/>
</dbReference>
<dbReference type="PANTHER" id="PTHR23150:SF26">
    <property type="entry name" value="GENERIC METHYLTRANSFERASE"/>
    <property type="match status" value="1"/>
</dbReference>
<evidence type="ECO:0000259" key="3">
    <source>
        <dbReference type="Pfam" id="PF08241"/>
    </source>
</evidence>
<dbReference type="Proteomes" id="UP000085678">
    <property type="component" value="Unplaced"/>
</dbReference>
<dbReference type="OrthoDB" id="659at2759"/>
<dbReference type="FunFam" id="3.90.1580.10:FF:000008">
    <property type="entry name" value="Predicted protein"/>
    <property type="match status" value="1"/>
</dbReference>
<dbReference type="InterPro" id="IPR027577">
    <property type="entry name" value="OvoA_Nterm"/>
</dbReference>
<dbReference type="Gene3D" id="3.40.50.150">
    <property type="entry name" value="Vaccinia Virus protein VP39"/>
    <property type="match status" value="1"/>
</dbReference>